<evidence type="ECO:0000313" key="2">
    <source>
        <dbReference type="EMBL" id="MCJ8012903.1"/>
    </source>
</evidence>
<dbReference type="InterPro" id="IPR029441">
    <property type="entry name" value="Cass2"/>
</dbReference>
<dbReference type="Proteomes" id="UP001139347">
    <property type="component" value="Unassembled WGS sequence"/>
</dbReference>
<dbReference type="SMART" id="SM00871">
    <property type="entry name" value="AraC_E_bind"/>
    <property type="match status" value="1"/>
</dbReference>
<dbReference type="AlphaFoldDB" id="A0A9X2B6M8"/>
<reference evidence="2" key="1">
    <citation type="submission" date="2022-04" db="EMBL/GenBank/DDBJ databases">
        <title>Paenibacillus mangrovi sp. nov., a novel endophytic bacterium isolated from bark of Kandelia candel.</title>
        <authorList>
            <person name="Tuo L."/>
        </authorList>
    </citation>
    <scope>NUCLEOTIDE SEQUENCE</scope>
    <source>
        <strain evidence="2">KQZ6P-2</strain>
    </source>
</reference>
<dbReference type="PANTHER" id="PTHR36444">
    <property type="entry name" value="TRANSCRIPTIONAL REGULATOR PROTEIN YOBU-RELATED"/>
    <property type="match status" value="1"/>
</dbReference>
<dbReference type="Gene3D" id="3.20.80.10">
    <property type="entry name" value="Regulatory factor, effector binding domain"/>
    <property type="match status" value="1"/>
</dbReference>
<gene>
    <name evidence="2" type="ORF">MUG84_14290</name>
</gene>
<comment type="caution">
    <text evidence="2">The sequence shown here is derived from an EMBL/GenBank/DDBJ whole genome shotgun (WGS) entry which is preliminary data.</text>
</comment>
<dbReference type="RefSeq" id="WP_244725720.1">
    <property type="nucleotide sequence ID" value="NZ_JALIRP010000005.1"/>
</dbReference>
<feature type="domain" description="AraC effector-binding" evidence="1">
    <location>
        <begin position="1"/>
        <end position="159"/>
    </location>
</feature>
<dbReference type="InterPro" id="IPR053182">
    <property type="entry name" value="YobU-like_regulator"/>
</dbReference>
<dbReference type="EMBL" id="JALIRP010000005">
    <property type="protein sequence ID" value="MCJ8012903.1"/>
    <property type="molecule type" value="Genomic_DNA"/>
</dbReference>
<organism evidence="2 3">
    <name type="scientific">Paenibacillus mangrovi</name>
    <dbReference type="NCBI Taxonomy" id="2931978"/>
    <lineage>
        <taxon>Bacteria</taxon>
        <taxon>Bacillati</taxon>
        <taxon>Bacillota</taxon>
        <taxon>Bacilli</taxon>
        <taxon>Bacillales</taxon>
        <taxon>Paenibacillaceae</taxon>
        <taxon>Paenibacillus</taxon>
    </lineage>
</organism>
<dbReference type="Pfam" id="PF14526">
    <property type="entry name" value="Cass2"/>
    <property type="match status" value="1"/>
</dbReference>
<accession>A0A9X2B6M8</accession>
<dbReference type="SUPFAM" id="SSF55136">
    <property type="entry name" value="Probable bacterial effector-binding domain"/>
    <property type="match status" value="1"/>
</dbReference>
<evidence type="ECO:0000259" key="1">
    <source>
        <dbReference type="SMART" id="SM00871"/>
    </source>
</evidence>
<protein>
    <submittedName>
        <fullName evidence="2">GyrI-like domain-containing protein</fullName>
    </submittedName>
</protein>
<dbReference type="InterPro" id="IPR011256">
    <property type="entry name" value="Reg_factor_effector_dom_sf"/>
</dbReference>
<keyword evidence="3" id="KW-1185">Reference proteome</keyword>
<proteinExistence type="predicted"/>
<sequence length="161" mass="18565">MNHTIIHMPAVELAGIKIRTSNQRESGPDGLIPSLWEQYYQSGMSNTGKLLHPHLLYALYTEYESDVNGEYSLLLGHEREPDFSGDDRLGTASVPEAKYFKFTTQRGPMQQVVLQLWQEIWAFFEDSEIKRTYTGDFELYDLRHFNPADAVVDIYIAVENE</sequence>
<evidence type="ECO:0000313" key="3">
    <source>
        <dbReference type="Proteomes" id="UP001139347"/>
    </source>
</evidence>
<dbReference type="InterPro" id="IPR010499">
    <property type="entry name" value="AraC_E-bd"/>
</dbReference>
<name>A0A9X2B6M8_9BACL</name>
<dbReference type="PANTHER" id="PTHR36444:SF2">
    <property type="entry name" value="TRANSCRIPTIONAL REGULATOR PROTEIN YOBU-RELATED"/>
    <property type="match status" value="1"/>
</dbReference>